<name>A0A9J6EIL6_RHIMP</name>
<reference evidence="9" key="2">
    <citation type="submission" date="2021-09" db="EMBL/GenBank/DDBJ databases">
        <authorList>
            <person name="Jia N."/>
            <person name="Wang J."/>
            <person name="Shi W."/>
            <person name="Du L."/>
            <person name="Sun Y."/>
            <person name="Zhan W."/>
            <person name="Jiang J."/>
            <person name="Wang Q."/>
            <person name="Zhang B."/>
            <person name="Ji P."/>
            <person name="Sakyi L.B."/>
            <person name="Cui X."/>
            <person name="Yuan T."/>
            <person name="Jiang B."/>
            <person name="Yang W."/>
            <person name="Lam T.T.-Y."/>
            <person name="Chang Q."/>
            <person name="Ding S."/>
            <person name="Wang X."/>
            <person name="Zhu J."/>
            <person name="Ruan X."/>
            <person name="Zhao L."/>
            <person name="Wei J."/>
            <person name="Que T."/>
            <person name="Du C."/>
            <person name="Cheng J."/>
            <person name="Dai P."/>
            <person name="Han X."/>
            <person name="Huang E."/>
            <person name="Gao Y."/>
            <person name="Liu J."/>
            <person name="Shao H."/>
            <person name="Ye R."/>
            <person name="Li L."/>
            <person name="Wei W."/>
            <person name="Wang X."/>
            <person name="Wang C."/>
            <person name="Huo Q."/>
            <person name="Li W."/>
            <person name="Guo W."/>
            <person name="Chen H."/>
            <person name="Chen S."/>
            <person name="Zhou L."/>
            <person name="Zhou L."/>
            <person name="Ni X."/>
            <person name="Tian J."/>
            <person name="Zhou Y."/>
            <person name="Sheng Y."/>
            <person name="Liu T."/>
            <person name="Pan Y."/>
            <person name="Xia L."/>
            <person name="Li J."/>
            <person name="Zhao F."/>
            <person name="Cao W."/>
        </authorList>
    </citation>
    <scope>NUCLEOTIDE SEQUENCE</scope>
    <source>
        <strain evidence="9">Rmic-2018</strain>
        <tissue evidence="9">Larvae</tissue>
    </source>
</reference>
<dbReference type="Gene3D" id="1.10.630.10">
    <property type="entry name" value="Cytochrome P450"/>
    <property type="match status" value="1"/>
</dbReference>
<comment type="subcellular location">
    <subcellularLocation>
        <location evidence="2">Endoplasmic reticulum membrane</location>
    </subcellularLocation>
</comment>
<dbReference type="GO" id="GO:0005506">
    <property type="term" value="F:iron ion binding"/>
    <property type="evidence" value="ECO:0007669"/>
    <property type="project" value="InterPro"/>
</dbReference>
<dbReference type="PANTHER" id="PTHR24291:SF189">
    <property type="entry name" value="CYTOCHROME P450 4C3-RELATED"/>
    <property type="match status" value="1"/>
</dbReference>
<evidence type="ECO:0000256" key="2">
    <source>
        <dbReference type="ARBA" id="ARBA00004586"/>
    </source>
</evidence>
<sequence>MMNLLHWSDTLYSLTQASKEFKKNINFVHEYNRKGIVIGCEAAAFPTLVSGFPGSRLIGDTGAASPFGNVIGYANLRNAGDGRGFETTAISIAYTLFLLGNHPEVQAKVHEEIDAIFVEDVERDVTAEDIKQMKYLECVVKESMRLYPPVPLIARDVDEDMKVGQKFANLEDKILLTQIMRRYTVTSKLRMDQLQLSIEVVLKAIQGLEIKIRPRNKAMKED</sequence>
<comment type="caution">
    <text evidence="9">The sequence shown here is derived from an EMBL/GenBank/DDBJ whole genome shotgun (WGS) entry which is preliminary data.</text>
</comment>
<evidence type="ECO:0000256" key="4">
    <source>
        <dbReference type="ARBA" id="ARBA00022617"/>
    </source>
</evidence>
<keyword evidence="7" id="KW-0560">Oxidoreductase</keyword>
<dbReference type="VEuPathDB" id="VectorBase:LOC119161234"/>
<dbReference type="EMBL" id="JABSTU010000004">
    <property type="protein sequence ID" value="KAH8034297.1"/>
    <property type="molecule type" value="Genomic_DNA"/>
</dbReference>
<reference evidence="9" key="1">
    <citation type="journal article" date="2020" name="Cell">
        <title>Large-Scale Comparative Analyses of Tick Genomes Elucidate Their Genetic Diversity and Vector Capacities.</title>
        <authorList>
            <consortium name="Tick Genome and Microbiome Consortium (TIGMIC)"/>
            <person name="Jia N."/>
            <person name="Wang J."/>
            <person name="Shi W."/>
            <person name="Du L."/>
            <person name="Sun Y."/>
            <person name="Zhan W."/>
            <person name="Jiang J.F."/>
            <person name="Wang Q."/>
            <person name="Zhang B."/>
            <person name="Ji P."/>
            <person name="Bell-Sakyi L."/>
            <person name="Cui X.M."/>
            <person name="Yuan T.T."/>
            <person name="Jiang B.G."/>
            <person name="Yang W.F."/>
            <person name="Lam T.T."/>
            <person name="Chang Q.C."/>
            <person name="Ding S.J."/>
            <person name="Wang X.J."/>
            <person name="Zhu J.G."/>
            <person name="Ruan X.D."/>
            <person name="Zhao L."/>
            <person name="Wei J.T."/>
            <person name="Ye R.Z."/>
            <person name="Que T.C."/>
            <person name="Du C.H."/>
            <person name="Zhou Y.H."/>
            <person name="Cheng J.X."/>
            <person name="Dai P.F."/>
            <person name="Guo W.B."/>
            <person name="Han X.H."/>
            <person name="Huang E.J."/>
            <person name="Li L.F."/>
            <person name="Wei W."/>
            <person name="Gao Y.C."/>
            <person name="Liu J.Z."/>
            <person name="Shao H.Z."/>
            <person name="Wang X."/>
            <person name="Wang C.C."/>
            <person name="Yang T.C."/>
            <person name="Huo Q.B."/>
            <person name="Li W."/>
            <person name="Chen H.Y."/>
            <person name="Chen S.E."/>
            <person name="Zhou L.G."/>
            <person name="Ni X.B."/>
            <person name="Tian J.H."/>
            <person name="Sheng Y."/>
            <person name="Liu T."/>
            <person name="Pan Y.S."/>
            <person name="Xia L.Y."/>
            <person name="Li J."/>
            <person name="Zhao F."/>
            <person name="Cao W.C."/>
        </authorList>
    </citation>
    <scope>NUCLEOTIDE SEQUENCE</scope>
    <source>
        <strain evidence="9">Rmic-2018</strain>
    </source>
</reference>
<dbReference type="InterPro" id="IPR036396">
    <property type="entry name" value="Cyt_P450_sf"/>
</dbReference>
<evidence type="ECO:0000256" key="8">
    <source>
        <dbReference type="ARBA" id="ARBA00023136"/>
    </source>
</evidence>
<keyword evidence="4" id="KW-0479">Metal-binding</keyword>
<dbReference type="Pfam" id="PF00067">
    <property type="entry name" value="p450"/>
    <property type="match status" value="1"/>
</dbReference>
<keyword evidence="5" id="KW-0256">Endoplasmic reticulum</keyword>
<dbReference type="InterPro" id="IPR001128">
    <property type="entry name" value="Cyt_P450"/>
</dbReference>
<dbReference type="PRINTS" id="PR00463">
    <property type="entry name" value="EP450I"/>
</dbReference>
<evidence type="ECO:0008006" key="11">
    <source>
        <dbReference type="Google" id="ProtNLM"/>
    </source>
</evidence>
<proteinExistence type="inferred from homology"/>
<evidence type="ECO:0000313" key="9">
    <source>
        <dbReference type="EMBL" id="KAH8034297.1"/>
    </source>
</evidence>
<dbReference type="GO" id="GO:0005789">
    <property type="term" value="C:endoplasmic reticulum membrane"/>
    <property type="evidence" value="ECO:0007669"/>
    <property type="project" value="UniProtKB-SubCell"/>
</dbReference>
<comment type="similarity">
    <text evidence="3">Belongs to the cytochrome P450 family.</text>
</comment>
<protein>
    <recommendedName>
        <fullName evidence="11">Cytochrome</fullName>
    </recommendedName>
</protein>
<keyword evidence="6" id="KW-0408">Iron</keyword>
<dbReference type="AlphaFoldDB" id="A0A9J6EIL6"/>
<keyword evidence="4" id="KW-0349">Heme</keyword>
<dbReference type="InterPro" id="IPR050196">
    <property type="entry name" value="Cytochrome_P450_Monoox"/>
</dbReference>
<dbReference type="SUPFAM" id="SSF48264">
    <property type="entry name" value="Cytochrome P450"/>
    <property type="match status" value="1"/>
</dbReference>
<keyword evidence="7" id="KW-0503">Monooxygenase</keyword>
<dbReference type="GO" id="GO:0004497">
    <property type="term" value="F:monooxygenase activity"/>
    <property type="evidence" value="ECO:0007669"/>
    <property type="project" value="UniProtKB-KW"/>
</dbReference>
<evidence type="ECO:0000256" key="5">
    <source>
        <dbReference type="ARBA" id="ARBA00022824"/>
    </source>
</evidence>
<evidence type="ECO:0000313" key="10">
    <source>
        <dbReference type="Proteomes" id="UP000821866"/>
    </source>
</evidence>
<dbReference type="Proteomes" id="UP000821866">
    <property type="component" value="Chromosome 2"/>
</dbReference>
<dbReference type="InterPro" id="IPR002401">
    <property type="entry name" value="Cyt_P450_E_grp-I"/>
</dbReference>
<organism evidence="9 10">
    <name type="scientific">Rhipicephalus microplus</name>
    <name type="common">Cattle tick</name>
    <name type="synonym">Boophilus microplus</name>
    <dbReference type="NCBI Taxonomy" id="6941"/>
    <lineage>
        <taxon>Eukaryota</taxon>
        <taxon>Metazoa</taxon>
        <taxon>Ecdysozoa</taxon>
        <taxon>Arthropoda</taxon>
        <taxon>Chelicerata</taxon>
        <taxon>Arachnida</taxon>
        <taxon>Acari</taxon>
        <taxon>Parasitiformes</taxon>
        <taxon>Ixodida</taxon>
        <taxon>Ixodoidea</taxon>
        <taxon>Ixodidae</taxon>
        <taxon>Rhipicephalinae</taxon>
        <taxon>Rhipicephalus</taxon>
        <taxon>Boophilus</taxon>
    </lineage>
</organism>
<evidence type="ECO:0000256" key="7">
    <source>
        <dbReference type="ARBA" id="ARBA00023033"/>
    </source>
</evidence>
<dbReference type="GO" id="GO:0016705">
    <property type="term" value="F:oxidoreductase activity, acting on paired donors, with incorporation or reduction of molecular oxygen"/>
    <property type="evidence" value="ECO:0007669"/>
    <property type="project" value="InterPro"/>
</dbReference>
<gene>
    <name evidence="9" type="ORF">HPB51_022750</name>
</gene>
<comment type="cofactor">
    <cofactor evidence="1">
        <name>heme</name>
        <dbReference type="ChEBI" id="CHEBI:30413"/>
    </cofactor>
</comment>
<evidence type="ECO:0000256" key="1">
    <source>
        <dbReference type="ARBA" id="ARBA00001971"/>
    </source>
</evidence>
<keyword evidence="10" id="KW-1185">Reference proteome</keyword>
<evidence type="ECO:0000256" key="6">
    <source>
        <dbReference type="ARBA" id="ARBA00023004"/>
    </source>
</evidence>
<dbReference type="GO" id="GO:0020037">
    <property type="term" value="F:heme binding"/>
    <property type="evidence" value="ECO:0007669"/>
    <property type="project" value="InterPro"/>
</dbReference>
<accession>A0A9J6EIL6</accession>
<evidence type="ECO:0000256" key="3">
    <source>
        <dbReference type="ARBA" id="ARBA00010617"/>
    </source>
</evidence>
<dbReference type="PANTHER" id="PTHR24291">
    <property type="entry name" value="CYTOCHROME P450 FAMILY 4"/>
    <property type="match status" value="1"/>
</dbReference>
<keyword evidence="8" id="KW-0472">Membrane</keyword>